<dbReference type="Pfam" id="PF06127">
    <property type="entry name" value="Mpo1-like"/>
    <property type="match status" value="1"/>
</dbReference>
<name>A0A4P6UL02_9BURK</name>
<keyword evidence="1" id="KW-0812">Transmembrane</keyword>
<evidence type="ECO:0000256" key="1">
    <source>
        <dbReference type="SAM" id="Phobius"/>
    </source>
</evidence>
<dbReference type="RefSeq" id="WP_131280053.1">
    <property type="nucleotide sequence ID" value="NZ_CP031395.1"/>
</dbReference>
<keyword evidence="1" id="KW-0472">Membrane</keyword>
<sequence>MNHATQAGNTDGIDPRDFTRFADFYPFYLGEHSNRTCRRLHFVGSSLALICLGLLLATGGWFWLVAGLLCGYGFAWVGHFVFEKNKPASFKRPLYSFMGDWVMYKDIWSGRIPF</sequence>
<proteinExistence type="predicted"/>
<accession>A0A4P6UL02</accession>
<dbReference type="KEGG" id="hgr:DW355_10810"/>
<dbReference type="InterPro" id="IPR009305">
    <property type="entry name" value="Mpo1-like"/>
</dbReference>
<keyword evidence="1" id="KW-1133">Transmembrane helix</keyword>
<gene>
    <name evidence="2" type="ORF">DW355_10810</name>
</gene>
<reference evidence="2 3" key="1">
    <citation type="submission" date="2018-07" db="EMBL/GenBank/DDBJ databases">
        <title>Exploring interactions and the metabolic potential of the ultra-small soil bacteria Hylemonella gracilis.</title>
        <authorList>
            <person name="Tyc O."/>
            <person name="Kulkarni P."/>
            <person name="Gawehns F."/>
            <person name="Hundscheid M."/>
            <person name="Zweers H."/>
            <person name="Garbeva P."/>
        </authorList>
    </citation>
    <scope>NUCLEOTIDE SEQUENCE [LARGE SCALE GENOMIC DNA]</scope>
    <source>
        <strain evidence="2 3">NS1</strain>
    </source>
</reference>
<dbReference type="OrthoDB" id="7356072at2"/>
<evidence type="ECO:0000313" key="2">
    <source>
        <dbReference type="EMBL" id="QBK05184.1"/>
    </source>
</evidence>
<dbReference type="Proteomes" id="UP000292939">
    <property type="component" value="Chromosome"/>
</dbReference>
<feature type="transmembrane region" description="Helical" evidence="1">
    <location>
        <begin position="63"/>
        <end position="82"/>
    </location>
</feature>
<feature type="transmembrane region" description="Helical" evidence="1">
    <location>
        <begin position="40"/>
        <end position="57"/>
    </location>
</feature>
<dbReference type="PANTHER" id="PTHR34205:SF2">
    <property type="entry name" value="DUF962 DOMAIN-CONTAINING PROTEIN"/>
    <property type="match status" value="1"/>
</dbReference>
<dbReference type="PANTHER" id="PTHR34205">
    <property type="entry name" value="TRANSMEMBRANE PROTEIN"/>
    <property type="match status" value="1"/>
</dbReference>
<organism evidence="2 3">
    <name type="scientific">Hylemonella gracilis</name>
    <dbReference type="NCBI Taxonomy" id="80880"/>
    <lineage>
        <taxon>Bacteria</taxon>
        <taxon>Pseudomonadati</taxon>
        <taxon>Pseudomonadota</taxon>
        <taxon>Betaproteobacteria</taxon>
        <taxon>Burkholderiales</taxon>
        <taxon>Comamonadaceae</taxon>
        <taxon>Hylemonella</taxon>
    </lineage>
</organism>
<dbReference type="EMBL" id="CP031395">
    <property type="protein sequence ID" value="QBK05184.1"/>
    <property type="molecule type" value="Genomic_DNA"/>
</dbReference>
<protein>
    <submittedName>
        <fullName evidence="2">DUF962 domain-containing protein</fullName>
    </submittedName>
</protein>
<evidence type="ECO:0000313" key="3">
    <source>
        <dbReference type="Proteomes" id="UP000292939"/>
    </source>
</evidence>
<dbReference type="AlphaFoldDB" id="A0A4P6UL02"/>